<keyword evidence="2" id="KW-0808">Transferase</keyword>
<accession>A0A2T7C9E4</accession>
<evidence type="ECO:0000256" key="2">
    <source>
        <dbReference type="ARBA" id="ARBA00022679"/>
    </source>
</evidence>
<dbReference type="GO" id="GO:0006635">
    <property type="term" value="P:fatty acid beta-oxidation"/>
    <property type="evidence" value="ECO:0007669"/>
    <property type="project" value="TreeGrafter"/>
</dbReference>
<dbReference type="GO" id="GO:0003985">
    <property type="term" value="F:acetyl-CoA C-acetyltransferase activity"/>
    <property type="evidence" value="ECO:0007669"/>
    <property type="project" value="TreeGrafter"/>
</dbReference>
<organism evidence="5 6">
    <name type="scientific">Panicum hallii var. hallii</name>
    <dbReference type="NCBI Taxonomy" id="1504633"/>
    <lineage>
        <taxon>Eukaryota</taxon>
        <taxon>Viridiplantae</taxon>
        <taxon>Streptophyta</taxon>
        <taxon>Embryophyta</taxon>
        <taxon>Tracheophyta</taxon>
        <taxon>Spermatophyta</taxon>
        <taxon>Magnoliopsida</taxon>
        <taxon>Liliopsida</taxon>
        <taxon>Poales</taxon>
        <taxon>Poaceae</taxon>
        <taxon>PACMAD clade</taxon>
        <taxon>Panicoideae</taxon>
        <taxon>Panicodae</taxon>
        <taxon>Paniceae</taxon>
        <taxon>Panicinae</taxon>
        <taxon>Panicum</taxon>
        <taxon>Panicum sect. Panicum</taxon>
    </lineage>
</organism>
<sequence>MASDGIALRDVCVVGVARTPMGGFLGALSSLPATKLGSIAIQAALKRANVDPSLVQEVYFGNVLSANLGQAPARMLLLSKATSVELLLVTVVLLHGRLFRLKFLLEGKNHQYLSKKMKAWTSLTP</sequence>
<proteinExistence type="inferred from homology"/>
<reference evidence="5 6" key="1">
    <citation type="submission" date="2018-04" db="EMBL/GenBank/DDBJ databases">
        <title>WGS assembly of Panicum hallii var. hallii HAL2.</title>
        <authorList>
            <person name="Lovell J."/>
            <person name="Jenkins J."/>
            <person name="Lowry D."/>
            <person name="Mamidi S."/>
            <person name="Sreedasyam A."/>
            <person name="Weng X."/>
            <person name="Barry K."/>
            <person name="Bonette J."/>
            <person name="Campitelli B."/>
            <person name="Daum C."/>
            <person name="Gordon S."/>
            <person name="Gould B."/>
            <person name="Lipzen A."/>
            <person name="MacQueen A."/>
            <person name="Palacio-Mejia J."/>
            <person name="Plott C."/>
            <person name="Shakirov E."/>
            <person name="Shu S."/>
            <person name="Yoshinaga Y."/>
            <person name="Zane M."/>
            <person name="Rokhsar D."/>
            <person name="Grimwood J."/>
            <person name="Schmutz J."/>
            <person name="Juenger T."/>
        </authorList>
    </citation>
    <scope>NUCLEOTIDE SEQUENCE [LARGE SCALE GENOMIC DNA]</scope>
    <source>
        <strain evidence="6">cv. HAL2</strain>
        <strain evidence="5">HAL2</strain>
    </source>
</reference>
<dbReference type="PANTHER" id="PTHR18919:SF161">
    <property type="entry name" value="ACETYL-COA ACETYLTRANSFERASE 2"/>
    <property type="match status" value="1"/>
</dbReference>
<dbReference type="Gramene" id="PUZ39954">
    <property type="protein sequence ID" value="PUZ39954"/>
    <property type="gene ID" value="GQ55_9G385100"/>
</dbReference>
<dbReference type="STRING" id="1504633.A0A2T7C9E4"/>
<dbReference type="GO" id="GO:0005739">
    <property type="term" value="C:mitochondrion"/>
    <property type="evidence" value="ECO:0007669"/>
    <property type="project" value="TreeGrafter"/>
</dbReference>
<evidence type="ECO:0000313" key="6">
    <source>
        <dbReference type="Proteomes" id="UP000244336"/>
    </source>
</evidence>
<gene>
    <name evidence="5" type="ORF">GQ55_9G385100</name>
</gene>
<evidence type="ECO:0000256" key="1">
    <source>
        <dbReference type="ARBA" id="ARBA00010982"/>
    </source>
</evidence>
<dbReference type="InterPro" id="IPR020616">
    <property type="entry name" value="Thiolase_N"/>
</dbReference>
<evidence type="ECO:0000256" key="3">
    <source>
        <dbReference type="ARBA" id="ARBA00023315"/>
    </source>
</evidence>
<protein>
    <recommendedName>
        <fullName evidence="4">Thiolase N-terminal domain-containing protein</fullName>
    </recommendedName>
</protein>
<dbReference type="AlphaFoldDB" id="A0A2T7C9E4"/>
<dbReference type="Proteomes" id="UP000244336">
    <property type="component" value="Chromosome 9"/>
</dbReference>
<dbReference type="Gene3D" id="3.40.47.10">
    <property type="match status" value="1"/>
</dbReference>
<feature type="domain" description="Thiolase N-terminal" evidence="4">
    <location>
        <begin position="11"/>
        <end position="90"/>
    </location>
</feature>
<dbReference type="EMBL" id="CM009757">
    <property type="protein sequence ID" value="PUZ39954.1"/>
    <property type="molecule type" value="Genomic_DNA"/>
</dbReference>
<evidence type="ECO:0000259" key="4">
    <source>
        <dbReference type="Pfam" id="PF00108"/>
    </source>
</evidence>
<dbReference type="Gramene" id="PUZ39952">
    <property type="protein sequence ID" value="PUZ39952"/>
    <property type="gene ID" value="GQ55_9G385100"/>
</dbReference>
<name>A0A2T7C9E4_9POAL</name>
<dbReference type="Pfam" id="PF00108">
    <property type="entry name" value="Thiolase_N"/>
    <property type="match status" value="1"/>
</dbReference>
<dbReference type="InterPro" id="IPR016039">
    <property type="entry name" value="Thiolase-like"/>
</dbReference>
<dbReference type="SUPFAM" id="SSF53901">
    <property type="entry name" value="Thiolase-like"/>
    <property type="match status" value="1"/>
</dbReference>
<keyword evidence="6" id="KW-1185">Reference proteome</keyword>
<evidence type="ECO:0000313" key="5">
    <source>
        <dbReference type="EMBL" id="PUZ39952.1"/>
    </source>
</evidence>
<dbReference type="EMBL" id="CM009757">
    <property type="protein sequence ID" value="PUZ39952.1"/>
    <property type="molecule type" value="Genomic_DNA"/>
</dbReference>
<dbReference type="OrthoDB" id="5404651at2759"/>
<keyword evidence="3" id="KW-0012">Acyltransferase</keyword>
<comment type="similarity">
    <text evidence="1">Belongs to the thiolase-like superfamily. Thiolase family.</text>
</comment>
<dbReference type="PANTHER" id="PTHR18919">
    <property type="entry name" value="ACETYL-COA C-ACYLTRANSFERASE"/>
    <property type="match status" value="1"/>
</dbReference>